<keyword evidence="3" id="KW-1185">Reference proteome</keyword>
<feature type="compositionally biased region" description="Low complexity" evidence="1">
    <location>
        <begin position="29"/>
        <end position="51"/>
    </location>
</feature>
<feature type="region of interest" description="Disordered" evidence="1">
    <location>
        <begin position="1"/>
        <end position="60"/>
    </location>
</feature>
<comment type="caution">
    <text evidence="2">The sequence shown here is derived from an EMBL/GenBank/DDBJ whole genome shotgun (WGS) entry which is preliminary data.</text>
</comment>
<evidence type="ECO:0000256" key="1">
    <source>
        <dbReference type="SAM" id="MobiDB-lite"/>
    </source>
</evidence>
<dbReference type="EMBL" id="JAVRRG010000001">
    <property type="protein sequence ID" value="KAK5102542.1"/>
    <property type="molecule type" value="Genomic_DNA"/>
</dbReference>
<feature type="compositionally biased region" description="Basic and acidic residues" evidence="1">
    <location>
        <begin position="8"/>
        <end position="27"/>
    </location>
</feature>
<reference evidence="2 3" key="1">
    <citation type="submission" date="2023-08" db="EMBL/GenBank/DDBJ databases">
        <title>Black Yeasts Isolated from many extreme environments.</title>
        <authorList>
            <person name="Coleine C."/>
            <person name="Stajich J.E."/>
            <person name="Selbmann L."/>
        </authorList>
    </citation>
    <scope>NUCLEOTIDE SEQUENCE [LARGE SCALE GENOMIC DNA]</scope>
    <source>
        <strain evidence="2 3">CCFEE 5885</strain>
    </source>
</reference>
<proteinExistence type="predicted"/>
<evidence type="ECO:0000313" key="3">
    <source>
        <dbReference type="Proteomes" id="UP001345013"/>
    </source>
</evidence>
<sequence>MNVPGFQNREKGMEDDYIRKREAEKFAQKKGQQATPQPGGQGQGNAVQGNQSGQGTGQAK</sequence>
<dbReference type="Proteomes" id="UP001345013">
    <property type="component" value="Unassembled WGS sequence"/>
</dbReference>
<gene>
    <name evidence="2" type="ORF">LTR24_000101</name>
</gene>
<organism evidence="2 3">
    <name type="scientific">Lithohypha guttulata</name>
    <dbReference type="NCBI Taxonomy" id="1690604"/>
    <lineage>
        <taxon>Eukaryota</taxon>
        <taxon>Fungi</taxon>
        <taxon>Dikarya</taxon>
        <taxon>Ascomycota</taxon>
        <taxon>Pezizomycotina</taxon>
        <taxon>Eurotiomycetes</taxon>
        <taxon>Chaetothyriomycetidae</taxon>
        <taxon>Chaetothyriales</taxon>
        <taxon>Trichomeriaceae</taxon>
        <taxon>Lithohypha</taxon>
    </lineage>
</organism>
<name>A0ABR0KRN4_9EURO</name>
<protein>
    <submittedName>
        <fullName evidence="2">Uncharacterized protein</fullName>
    </submittedName>
</protein>
<evidence type="ECO:0000313" key="2">
    <source>
        <dbReference type="EMBL" id="KAK5102542.1"/>
    </source>
</evidence>
<accession>A0ABR0KRN4</accession>